<dbReference type="Proteomes" id="UP000230821">
    <property type="component" value="Unassembled WGS sequence"/>
</dbReference>
<sequence length="178" mass="21685">MFVFASFLTYLNYQKDWFKQISLIEQMKRSDIFGQHTTFLFVDTTSHLNGMQREYFYFYEFARMLERAFGEQIRFGMASKKFCTRFADDLDTFFEFSKEVRPIPQLHMQQYQARLPQFEVTIEQGKFYLTRNSTLRLLYWQFFDRQKFERAVNEVVALEYKPLDEIGLQQLCEFSSRL</sequence>
<proteinExistence type="predicted"/>
<comment type="caution">
    <text evidence="1">The sequence shown here is derived from an EMBL/GenBank/DDBJ whole genome shotgun (WGS) entry which is preliminary data.</text>
</comment>
<accession>A0A2G6K8L9</accession>
<gene>
    <name evidence="1" type="ORF">CSA56_16750</name>
</gene>
<organism evidence="1 2">
    <name type="scientific">candidate division KSB3 bacterium</name>
    <dbReference type="NCBI Taxonomy" id="2044937"/>
    <lineage>
        <taxon>Bacteria</taxon>
        <taxon>candidate division KSB3</taxon>
    </lineage>
</organism>
<dbReference type="AlphaFoldDB" id="A0A2G6K8L9"/>
<evidence type="ECO:0000313" key="1">
    <source>
        <dbReference type="EMBL" id="PIE32003.1"/>
    </source>
</evidence>
<protein>
    <submittedName>
        <fullName evidence="1">Uncharacterized protein</fullName>
    </submittedName>
</protein>
<dbReference type="EMBL" id="PDSK01000121">
    <property type="protein sequence ID" value="PIE32003.1"/>
    <property type="molecule type" value="Genomic_DNA"/>
</dbReference>
<reference evidence="1 2" key="1">
    <citation type="submission" date="2017-10" db="EMBL/GenBank/DDBJ databases">
        <title>Novel microbial diversity and functional potential in the marine mammal oral microbiome.</title>
        <authorList>
            <person name="Dudek N.K."/>
            <person name="Sun C.L."/>
            <person name="Burstein D."/>
            <person name="Kantor R.S."/>
            <person name="Aliaga Goltsman D.S."/>
            <person name="Bik E.M."/>
            <person name="Thomas B.C."/>
            <person name="Banfield J.F."/>
            <person name="Relman D.A."/>
        </authorList>
    </citation>
    <scope>NUCLEOTIDE SEQUENCE [LARGE SCALE GENOMIC DNA]</scope>
    <source>
        <strain evidence="1">DOLJORAL78_47_16</strain>
    </source>
</reference>
<name>A0A2G6K8L9_9BACT</name>
<evidence type="ECO:0000313" key="2">
    <source>
        <dbReference type="Proteomes" id="UP000230821"/>
    </source>
</evidence>